<feature type="transmembrane region" description="Helical" evidence="1">
    <location>
        <begin position="21"/>
        <end position="46"/>
    </location>
</feature>
<dbReference type="Proteomes" id="UP000605784">
    <property type="component" value="Unassembled WGS sequence"/>
</dbReference>
<comment type="caution">
    <text evidence="2">The sequence shown here is derived from an EMBL/GenBank/DDBJ whole genome shotgun (WGS) entry which is preliminary data.</text>
</comment>
<keyword evidence="1" id="KW-0812">Transmembrane</keyword>
<feature type="transmembrane region" description="Helical" evidence="1">
    <location>
        <begin position="66"/>
        <end position="86"/>
    </location>
</feature>
<reference evidence="2" key="1">
    <citation type="journal article" date="2014" name="Int. J. Syst. Evol. Microbiol.">
        <title>Complete genome sequence of Corynebacterium casei LMG S-19264T (=DSM 44701T), isolated from a smear-ripened cheese.</title>
        <authorList>
            <consortium name="US DOE Joint Genome Institute (JGI-PGF)"/>
            <person name="Walter F."/>
            <person name="Albersmeier A."/>
            <person name="Kalinowski J."/>
            <person name="Ruckert C."/>
        </authorList>
    </citation>
    <scope>NUCLEOTIDE SEQUENCE</scope>
    <source>
        <strain evidence="2">JCM 17820</strain>
    </source>
</reference>
<proteinExistence type="predicted"/>
<dbReference type="Pfam" id="PF24002">
    <property type="entry name" value="DUF7318"/>
    <property type="match status" value="1"/>
</dbReference>
<keyword evidence="3" id="KW-1185">Reference proteome</keyword>
<reference evidence="2" key="2">
    <citation type="submission" date="2020-09" db="EMBL/GenBank/DDBJ databases">
        <authorList>
            <person name="Sun Q."/>
            <person name="Ohkuma M."/>
        </authorList>
    </citation>
    <scope>NUCLEOTIDE SEQUENCE</scope>
    <source>
        <strain evidence="2">JCM 17820</strain>
    </source>
</reference>
<dbReference type="RefSeq" id="WP_188994062.1">
    <property type="nucleotide sequence ID" value="NZ_BMOU01000001.1"/>
</dbReference>
<evidence type="ECO:0000256" key="1">
    <source>
        <dbReference type="SAM" id="Phobius"/>
    </source>
</evidence>
<organism evidence="2 3">
    <name type="scientific">Haloarcula pellucida</name>
    <dbReference type="NCBI Taxonomy" id="1427151"/>
    <lineage>
        <taxon>Archaea</taxon>
        <taxon>Methanobacteriati</taxon>
        <taxon>Methanobacteriota</taxon>
        <taxon>Stenosarchaea group</taxon>
        <taxon>Halobacteria</taxon>
        <taxon>Halobacteriales</taxon>
        <taxon>Haloarculaceae</taxon>
        <taxon>Haloarcula</taxon>
    </lineage>
</organism>
<keyword evidence="1" id="KW-1133">Transmembrane helix</keyword>
<evidence type="ECO:0000313" key="2">
    <source>
        <dbReference type="EMBL" id="GGN86361.1"/>
    </source>
</evidence>
<dbReference type="InterPro" id="IPR055742">
    <property type="entry name" value="DUF7318"/>
</dbReference>
<gene>
    <name evidence="2" type="ORF">GCM10009030_03970</name>
</gene>
<dbReference type="EMBL" id="BMOU01000001">
    <property type="protein sequence ID" value="GGN86361.1"/>
    <property type="molecule type" value="Genomic_DNA"/>
</dbReference>
<dbReference type="AlphaFoldDB" id="A0A830GFU3"/>
<keyword evidence="1" id="KW-0472">Membrane</keyword>
<evidence type="ECO:0000313" key="3">
    <source>
        <dbReference type="Proteomes" id="UP000605784"/>
    </source>
</evidence>
<name>A0A830GFU3_9EURY</name>
<sequence length="139" mass="15810">MASEGSTYGDIHRYEPPRESTAAAVGIVLLTVIQIVLVGLFTYGMLIGWASGIGTSLTVRLIEANMFLGGVLTAIFLDLAFIMLLYRKEFLPDVMIVKKRRRKWEDLYIRQEDVEGETLADEEQLVETIKRAVYPYYKK</sequence>
<accession>A0A830GFU3</accession>
<protein>
    <submittedName>
        <fullName evidence="2">Uncharacterized protein</fullName>
    </submittedName>
</protein>